<sequence length="103" mass="11504">MTSSASCRNTDFVLSTLISFPIYSLQSEMTMRTSFSMTLSTTYCAASGKTFCAIFGLSSLICVSYYSAINQYIIIYQNGKYTTLQSTQSAANIKSREQSVWKY</sequence>
<accession>A0A8J8NFX0</accession>
<dbReference type="Proteomes" id="UP000785679">
    <property type="component" value="Unassembled WGS sequence"/>
</dbReference>
<dbReference type="AlphaFoldDB" id="A0A8J8NFX0"/>
<organism evidence="1 2">
    <name type="scientific">Halteria grandinella</name>
    <dbReference type="NCBI Taxonomy" id="5974"/>
    <lineage>
        <taxon>Eukaryota</taxon>
        <taxon>Sar</taxon>
        <taxon>Alveolata</taxon>
        <taxon>Ciliophora</taxon>
        <taxon>Intramacronucleata</taxon>
        <taxon>Spirotrichea</taxon>
        <taxon>Stichotrichia</taxon>
        <taxon>Sporadotrichida</taxon>
        <taxon>Halteriidae</taxon>
        <taxon>Halteria</taxon>
    </lineage>
</organism>
<proteinExistence type="predicted"/>
<dbReference type="EMBL" id="RRYP01016868">
    <property type="protein sequence ID" value="TNV74542.1"/>
    <property type="molecule type" value="Genomic_DNA"/>
</dbReference>
<comment type="caution">
    <text evidence="1">The sequence shown here is derived from an EMBL/GenBank/DDBJ whole genome shotgun (WGS) entry which is preliminary data.</text>
</comment>
<name>A0A8J8NFX0_HALGN</name>
<keyword evidence="2" id="KW-1185">Reference proteome</keyword>
<protein>
    <submittedName>
        <fullName evidence="1">Uncharacterized protein</fullName>
    </submittedName>
</protein>
<gene>
    <name evidence="1" type="ORF">FGO68_gene11925</name>
</gene>
<reference evidence="1" key="1">
    <citation type="submission" date="2019-06" db="EMBL/GenBank/DDBJ databases">
        <authorList>
            <person name="Zheng W."/>
        </authorList>
    </citation>
    <scope>NUCLEOTIDE SEQUENCE</scope>
    <source>
        <strain evidence="1">QDHG01</strain>
    </source>
</reference>
<evidence type="ECO:0000313" key="1">
    <source>
        <dbReference type="EMBL" id="TNV74542.1"/>
    </source>
</evidence>
<evidence type="ECO:0000313" key="2">
    <source>
        <dbReference type="Proteomes" id="UP000785679"/>
    </source>
</evidence>